<comment type="caution">
    <text evidence="5">The sequence shown here is derived from an EMBL/GenBank/DDBJ whole genome shotgun (WGS) entry which is preliminary data.</text>
</comment>
<dbReference type="InterPro" id="IPR000792">
    <property type="entry name" value="Tscrpt_reg_LuxR_C"/>
</dbReference>
<dbReference type="EMBL" id="BSTI01000001">
    <property type="protein sequence ID" value="GLY63876.1"/>
    <property type="molecule type" value="Genomic_DNA"/>
</dbReference>
<evidence type="ECO:0000256" key="1">
    <source>
        <dbReference type="ARBA" id="ARBA00023015"/>
    </source>
</evidence>
<evidence type="ECO:0000259" key="4">
    <source>
        <dbReference type="PROSITE" id="PS50043"/>
    </source>
</evidence>
<evidence type="ECO:0000313" key="6">
    <source>
        <dbReference type="Proteomes" id="UP001165136"/>
    </source>
</evidence>
<dbReference type="SMART" id="SM00421">
    <property type="entry name" value="HTH_LUXR"/>
    <property type="match status" value="1"/>
</dbReference>
<evidence type="ECO:0000313" key="5">
    <source>
        <dbReference type="EMBL" id="GLY63876.1"/>
    </source>
</evidence>
<reference evidence="5" key="1">
    <citation type="submission" date="2023-03" db="EMBL/GenBank/DDBJ databases">
        <title>Amycolatopsis taiwanensis NBRC 103393.</title>
        <authorList>
            <person name="Ichikawa N."/>
            <person name="Sato H."/>
            <person name="Tonouchi N."/>
        </authorList>
    </citation>
    <scope>NUCLEOTIDE SEQUENCE</scope>
    <source>
        <strain evidence="5">NBRC 103393</strain>
    </source>
</reference>
<dbReference type="Gene3D" id="1.10.10.10">
    <property type="entry name" value="Winged helix-like DNA-binding domain superfamily/Winged helix DNA-binding domain"/>
    <property type="match status" value="1"/>
</dbReference>
<protein>
    <recommendedName>
        <fullName evidence="4">HTH luxR-type domain-containing protein</fullName>
    </recommendedName>
</protein>
<evidence type="ECO:0000256" key="3">
    <source>
        <dbReference type="ARBA" id="ARBA00023163"/>
    </source>
</evidence>
<keyword evidence="2" id="KW-0238">DNA-binding</keyword>
<organism evidence="5 6">
    <name type="scientific">Amycolatopsis taiwanensis</name>
    <dbReference type="NCBI Taxonomy" id="342230"/>
    <lineage>
        <taxon>Bacteria</taxon>
        <taxon>Bacillati</taxon>
        <taxon>Actinomycetota</taxon>
        <taxon>Actinomycetes</taxon>
        <taxon>Pseudonocardiales</taxon>
        <taxon>Pseudonocardiaceae</taxon>
        <taxon>Amycolatopsis</taxon>
    </lineage>
</organism>
<dbReference type="SUPFAM" id="SSF46894">
    <property type="entry name" value="C-terminal effector domain of the bipartite response regulators"/>
    <property type="match status" value="1"/>
</dbReference>
<dbReference type="PANTHER" id="PTHR43214:SF43">
    <property type="entry name" value="TWO-COMPONENT RESPONSE REGULATOR"/>
    <property type="match status" value="1"/>
</dbReference>
<dbReference type="PROSITE" id="PS50043">
    <property type="entry name" value="HTH_LUXR_2"/>
    <property type="match status" value="1"/>
</dbReference>
<dbReference type="Pfam" id="PF00196">
    <property type="entry name" value="GerE"/>
    <property type="match status" value="1"/>
</dbReference>
<dbReference type="InterPro" id="IPR016032">
    <property type="entry name" value="Sig_transdc_resp-reg_C-effctor"/>
</dbReference>
<gene>
    <name evidence="5" type="ORF">Atai01_04950</name>
</gene>
<proteinExistence type="predicted"/>
<dbReference type="GO" id="GO:0006355">
    <property type="term" value="P:regulation of DNA-templated transcription"/>
    <property type="evidence" value="ECO:0007669"/>
    <property type="project" value="InterPro"/>
</dbReference>
<sequence length="260" mass="28865">MPARHQIGDPLDAATLTRVLNLVEDCGRAPDLAAFRETTVESLGRHFGYRHTTFFVGRTIGDLFADQEPVAGGLPKHVLRAYVERARPSDPFAQYAARQHYRRDRVVTLDRLDPDGLPGGRQYLESFLFRSGIHAKLVAFLRAGPLSGGIGLLSQESGAFGPRDLAIAQVLSRQLENLLRLNAQHAPAPRLHSRLSPRQAEVADLVAQGLTNREIARRLFVGVDTVKKHVTKVLAETGCANRTRLALEWQRERSDERRAG</sequence>
<dbReference type="AlphaFoldDB" id="A0A9W6VEV3"/>
<dbReference type="CDD" id="cd06170">
    <property type="entry name" value="LuxR_C_like"/>
    <property type="match status" value="1"/>
</dbReference>
<accession>A0A9W6VEV3</accession>
<dbReference type="PRINTS" id="PR00038">
    <property type="entry name" value="HTHLUXR"/>
</dbReference>
<keyword evidence="6" id="KW-1185">Reference proteome</keyword>
<dbReference type="PANTHER" id="PTHR43214">
    <property type="entry name" value="TWO-COMPONENT RESPONSE REGULATOR"/>
    <property type="match status" value="1"/>
</dbReference>
<dbReference type="Proteomes" id="UP001165136">
    <property type="component" value="Unassembled WGS sequence"/>
</dbReference>
<name>A0A9W6VEV3_9PSEU</name>
<feature type="domain" description="HTH luxR-type" evidence="4">
    <location>
        <begin position="188"/>
        <end position="253"/>
    </location>
</feature>
<keyword evidence="1" id="KW-0805">Transcription regulation</keyword>
<dbReference type="GO" id="GO:0003677">
    <property type="term" value="F:DNA binding"/>
    <property type="evidence" value="ECO:0007669"/>
    <property type="project" value="UniProtKB-KW"/>
</dbReference>
<dbReference type="InterPro" id="IPR036388">
    <property type="entry name" value="WH-like_DNA-bd_sf"/>
</dbReference>
<keyword evidence="3" id="KW-0804">Transcription</keyword>
<dbReference type="InterPro" id="IPR039420">
    <property type="entry name" value="WalR-like"/>
</dbReference>
<evidence type="ECO:0000256" key="2">
    <source>
        <dbReference type="ARBA" id="ARBA00023125"/>
    </source>
</evidence>
<dbReference type="InterPro" id="IPR029016">
    <property type="entry name" value="GAF-like_dom_sf"/>
</dbReference>
<dbReference type="Gene3D" id="3.30.450.40">
    <property type="match status" value="1"/>
</dbReference>